<accession>A0A6C0IV07</accession>
<proteinExistence type="predicted"/>
<dbReference type="EMBL" id="MN740258">
    <property type="protein sequence ID" value="QHT96509.1"/>
    <property type="molecule type" value="Genomic_DNA"/>
</dbReference>
<reference evidence="1" key="1">
    <citation type="journal article" date="2020" name="Nature">
        <title>Giant virus diversity and host interactions through global metagenomics.</title>
        <authorList>
            <person name="Schulz F."/>
            <person name="Roux S."/>
            <person name="Paez-Espino D."/>
            <person name="Jungbluth S."/>
            <person name="Walsh D.A."/>
            <person name="Denef V.J."/>
            <person name="McMahon K.D."/>
            <person name="Konstantinidis K.T."/>
            <person name="Eloe-Fadrosh E.A."/>
            <person name="Kyrpides N.C."/>
            <person name="Woyke T."/>
        </authorList>
    </citation>
    <scope>NUCLEOTIDE SEQUENCE</scope>
    <source>
        <strain evidence="1">GVMAG-M-3300024302-11</strain>
    </source>
</reference>
<dbReference type="SUPFAM" id="SSF56059">
    <property type="entry name" value="Glutathione synthetase ATP-binding domain-like"/>
    <property type="match status" value="1"/>
</dbReference>
<evidence type="ECO:0000313" key="1">
    <source>
        <dbReference type="EMBL" id="QHT96509.1"/>
    </source>
</evidence>
<dbReference type="AlphaFoldDB" id="A0A6C0IV07"/>
<protein>
    <submittedName>
        <fullName evidence="1">Uncharacterized protein</fullName>
    </submittedName>
</protein>
<organism evidence="1">
    <name type="scientific">viral metagenome</name>
    <dbReference type="NCBI Taxonomy" id="1070528"/>
    <lineage>
        <taxon>unclassified sequences</taxon>
        <taxon>metagenomes</taxon>
        <taxon>organismal metagenomes</taxon>
    </lineage>
</organism>
<sequence>MNNLKDVTKDLKKIYGNFIYPTNDPEAYQQYTKYNQVYNKLIIAQYQKLDSGPYPIKPKKYPIVSKPIINLFGMGMNSRKINNVNEFNAEHNTGNFWCEFIKGDHLSWDLIVRNGKILYHTCFYGKKKKFGSFIYWEQIDKSICQNVISLLDHFLHDFTGCVNMETLDNKVIEVHLRMGDISLTDKDIVKLALLNLIEPNYDIIKRQITLVNSKKINYIKLVPIWEKINDSNISILEKKYDIIKTNIVPIIENDNKLIDYVIDTPYHASPIGFKRWALLVTYDLEYALKLKNKLENKIRKIIITNHPKDSSTLQQVVLNLWH</sequence>
<name>A0A6C0IV07_9ZZZZ</name>